<dbReference type="EnsemblMetazoa" id="GPPI026909-RA">
    <property type="protein sequence ID" value="GPPI026909-PA"/>
    <property type="gene ID" value="GPPI026909"/>
</dbReference>
<evidence type="ECO:0000313" key="2">
    <source>
        <dbReference type="Proteomes" id="UP000092460"/>
    </source>
</evidence>
<proteinExistence type="predicted"/>
<reference evidence="2" key="1">
    <citation type="submission" date="2015-01" db="EMBL/GenBank/DDBJ databases">
        <authorList>
            <person name="Aksoy S."/>
            <person name="Warren W."/>
            <person name="Wilson R.K."/>
        </authorList>
    </citation>
    <scope>NUCLEOTIDE SEQUENCE [LARGE SCALE GENOMIC DNA]</scope>
    <source>
        <strain evidence="2">IAEA</strain>
    </source>
</reference>
<dbReference type="VEuPathDB" id="VectorBase:GPPI026909"/>
<dbReference type="EMBL" id="JXJN01012709">
    <property type="status" value="NOT_ANNOTATED_CDS"/>
    <property type="molecule type" value="Genomic_DNA"/>
</dbReference>
<accession>A0A1B0BDV3</accession>
<reference evidence="1" key="2">
    <citation type="submission" date="2020-05" db="UniProtKB">
        <authorList>
            <consortium name="EnsemblMetazoa"/>
        </authorList>
    </citation>
    <scope>IDENTIFICATION</scope>
    <source>
        <strain evidence="1">IAEA</strain>
    </source>
</reference>
<evidence type="ECO:0000313" key="1">
    <source>
        <dbReference type="EnsemblMetazoa" id="GPPI026909-PA"/>
    </source>
</evidence>
<sequence>MYVTIIYYAKDVQTMIDYNKHYVRDAFVSYAFSNDFVRIVQCSCGVLTTGVILDLLNIFNEWKYASQPPLQSTYKELYIYIYIQQICFFHYHQ</sequence>
<protein>
    <submittedName>
        <fullName evidence="1">Uncharacterized protein</fullName>
    </submittedName>
</protein>
<dbReference type="Proteomes" id="UP000092460">
    <property type="component" value="Unassembled WGS sequence"/>
</dbReference>
<dbReference type="EMBL" id="JXJN01012710">
    <property type="status" value="NOT_ANNOTATED_CDS"/>
    <property type="molecule type" value="Genomic_DNA"/>
</dbReference>
<keyword evidence="2" id="KW-1185">Reference proteome</keyword>
<organism evidence="1 2">
    <name type="scientific">Glossina palpalis gambiensis</name>
    <dbReference type="NCBI Taxonomy" id="67801"/>
    <lineage>
        <taxon>Eukaryota</taxon>
        <taxon>Metazoa</taxon>
        <taxon>Ecdysozoa</taxon>
        <taxon>Arthropoda</taxon>
        <taxon>Hexapoda</taxon>
        <taxon>Insecta</taxon>
        <taxon>Pterygota</taxon>
        <taxon>Neoptera</taxon>
        <taxon>Endopterygota</taxon>
        <taxon>Diptera</taxon>
        <taxon>Brachycera</taxon>
        <taxon>Muscomorpha</taxon>
        <taxon>Hippoboscoidea</taxon>
        <taxon>Glossinidae</taxon>
        <taxon>Glossina</taxon>
    </lineage>
</organism>
<dbReference type="AlphaFoldDB" id="A0A1B0BDV3"/>
<name>A0A1B0BDV3_9MUSC</name>